<feature type="transmembrane region" description="Helical" evidence="8">
    <location>
        <begin position="70"/>
        <end position="94"/>
    </location>
</feature>
<proteinExistence type="inferred from homology"/>
<evidence type="ECO:0000256" key="6">
    <source>
        <dbReference type="ARBA" id="ARBA00022989"/>
    </source>
</evidence>
<evidence type="ECO:0000256" key="7">
    <source>
        <dbReference type="ARBA" id="ARBA00023136"/>
    </source>
</evidence>
<accession>A0ABW5RFH1</accession>
<keyword evidence="10" id="KW-1185">Reference proteome</keyword>
<comment type="subcellular location">
    <subcellularLocation>
        <location evidence="1">Cell membrane</location>
        <topology evidence="1">Multi-pass membrane protein</topology>
    </subcellularLocation>
</comment>
<keyword evidence="5 8" id="KW-0812">Transmembrane</keyword>
<evidence type="ECO:0000256" key="1">
    <source>
        <dbReference type="ARBA" id="ARBA00004651"/>
    </source>
</evidence>
<evidence type="ECO:0000313" key="9">
    <source>
        <dbReference type="EMBL" id="MFD2673520.1"/>
    </source>
</evidence>
<dbReference type="InterPro" id="IPR002549">
    <property type="entry name" value="AI-2E-like"/>
</dbReference>
<feature type="transmembrane region" description="Helical" evidence="8">
    <location>
        <begin position="163"/>
        <end position="185"/>
    </location>
</feature>
<keyword evidence="6 8" id="KW-1133">Transmembrane helix</keyword>
<comment type="similarity">
    <text evidence="2">Belongs to the autoinducer-2 exporter (AI-2E) (TC 2.A.86) family.</text>
</comment>
<sequence>MYISKREKTWAKKLVLAILVLLAIYLLRQVAFVFIPLIQFLSAIFIPFVLTGVLYYLLRPLMRRLRKWKIPSGVAVLIIYLILGSLLSVLIYFAGPTLNRQVVNLIDGIPEMASDMKDQFQSLEKQQALLPQFVQERLPDWMAKLQSGLEQHAGHITDQMIGIFNWLGNLIFMLGIVPFTLYYVLKDGHRLQPKLIKLFPRSLRGQAPKLLDDLDSTIASYILGQALVSLCVGTMLFIGYWLIGLDYAVVLALIGLLLNVVPFLGPILAAIPAVIVAFFQSPMLALYVIIIMVIAQQIEGNLISPQVMGRTLDIHPLTILTLLLAASSVAGLWGILFAVPAYALVKVIVQHSLRIYRIKAQE</sequence>
<name>A0ABW5RFH1_9BACL</name>
<evidence type="ECO:0000256" key="3">
    <source>
        <dbReference type="ARBA" id="ARBA00022448"/>
    </source>
</evidence>
<dbReference type="RefSeq" id="WP_379931104.1">
    <property type="nucleotide sequence ID" value="NZ_JBHUMM010000044.1"/>
</dbReference>
<dbReference type="Proteomes" id="UP001597497">
    <property type="component" value="Unassembled WGS sequence"/>
</dbReference>
<organism evidence="9 10">
    <name type="scientific">Marinicrinis sediminis</name>
    <dbReference type="NCBI Taxonomy" id="1652465"/>
    <lineage>
        <taxon>Bacteria</taxon>
        <taxon>Bacillati</taxon>
        <taxon>Bacillota</taxon>
        <taxon>Bacilli</taxon>
        <taxon>Bacillales</taxon>
        <taxon>Paenibacillaceae</taxon>
    </lineage>
</organism>
<evidence type="ECO:0000313" key="10">
    <source>
        <dbReference type="Proteomes" id="UP001597497"/>
    </source>
</evidence>
<keyword evidence="3" id="KW-0813">Transport</keyword>
<feature type="transmembrane region" description="Helical" evidence="8">
    <location>
        <begin position="38"/>
        <end position="58"/>
    </location>
</feature>
<dbReference type="Pfam" id="PF01594">
    <property type="entry name" value="AI-2E_transport"/>
    <property type="match status" value="1"/>
</dbReference>
<comment type="caution">
    <text evidence="9">The sequence shown here is derived from an EMBL/GenBank/DDBJ whole genome shotgun (WGS) entry which is preliminary data.</text>
</comment>
<evidence type="ECO:0000256" key="2">
    <source>
        <dbReference type="ARBA" id="ARBA00009773"/>
    </source>
</evidence>
<dbReference type="EMBL" id="JBHUMM010000044">
    <property type="protein sequence ID" value="MFD2673520.1"/>
    <property type="molecule type" value="Genomic_DNA"/>
</dbReference>
<evidence type="ECO:0000256" key="4">
    <source>
        <dbReference type="ARBA" id="ARBA00022475"/>
    </source>
</evidence>
<keyword evidence="7 8" id="KW-0472">Membrane</keyword>
<dbReference type="PANTHER" id="PTHR21716:SF53">
    <property type="entry name" value="PERMEASE PERM-RELATED"/>
    <property type="match status" value="1"/>
</dbReference>
<feature type="transmembrane region" description="Helical" evidence="8">
    <location>
        <begin position="218"/>
        <end position="243"/>
    </location>
</feature>
<evidence type="ECO:0000256" key="8">
    <source>
        <dbReference type="SAM" id="Phobius"/>
    </source>
</evidence>
<dbReference type="PANTHER" id="PTHR21716">
    <property type="entry name" value="TRANSMEMBRANE PROTEIN"/>
    <property type="match status" value="1"/>
</dbReference>
<reference evidence="10" key="1">
    <citation type="journal article" date="2019" name="Int. J. Syst. Evol. Microbiol.">
        <title>The Global Catalogue of Microorganisms (GCM) 10K type strain sequencing project: providing services to taxonomists for standard genome sequencing and annotation.</title>
        <authorList>
            <consortium name="The Broad Institute Genomics Platform"/>
            <consortium name="The Broad Institute Genome Sequencing Center for Infectious Disease"/>
            <person name="Wu L."/>
            <person name="Ma J."/>
        </authorList>
    </citation>
    <scope>NUCLEOTIDE SEQUENCE [LARGE SCALE GENOMIC DNA]</scope>
    <source>
        <strain evidence="10">KCTC 33676</strain>
    </source>
</reference>
<feature type="transmembrane region" description="Helical" evidence="8">
    <location>
        <begin position="284"/>
        <end position="303"/>
    </location>
</feature>
<evidence type="ECO:0000256" key="5">
    <source>
        <dbReference type="ARBA" id="ARBA00022692"/>
    </source>
</evidence>
<feature type="transmembrane region" description="Helical" evidence="8">
    <location>
        <begin position="323"/>
        <end position="349"/>
    </location>
</feature>
<gene>
    <name evidence="9" type="ORF">ACFSUC_18380</name>
</gene>
<protein>
    <submittedName>
        <fullName evidence="9">AI-2E family transporter</fullName>
    </submittedName>
</protein>
<keyword evidence="4" id="KW-1003">Cell membrane</keyword>
<feature type="transmembrane region" description="Helical" evidence="8">
    <location>
        <begin position="249"/>
        <end position="277"/>
    </location>
</feature>